<evidence type="ECO:0000313" key="6">
    <source>
        <dbReference type="EMBL" id="BAQ18809.1"/>
    </source>
</evidence>
<dbReference type="Gene3D" id="3.40.50.1000">
    <property type="entry name" value="HAD superfamily/HAD-like"/>
    <property type="match status" value="2"/>
</dbReference>
<evidence type="ECO:0000256" key="1">
    <source>
        <dbReference type="ARBA" id="ARBA00001946"/>
    </source>
</evidence>
<accession>A0A0A8K9N4</accession>
<dbReference type="STRING" id="1384459.GL4_3386"/>
<dbReference type="PANTHER" id="PTHR19288">
    <property type="entry name" value="4-NITROPHENYLPHOSPHATASE-RELATED"/>
    <property type="match status" value="1"/>
</dbReference>
<dbReference type="InterPro" id="IPR006355">
    <property type="entry name" value="LHPP/HDHD2"/>
</dbReference>
<reference evidence="6 7" key="1">
    <citation type="submission" date="2014-09" db="EMBL/GenBank/DDBJ databases">
        <title>Genome sequencing of Methyloceanibacter caenitepidi Gela4.</title>
        <authorList>
            <person name="Takeuchi M."/>
            <person name="Susumu S."/>
            <person name="Kamagata Y."/>
            <person name="Oshima K."/>
            <person name="Hattori M."/>
            <person name="Iwasaki W."/>
        </authorList>
    </citation>
    <scope>NUCLEOTIDE SEQUENCE [LARGE SCALE GENOMIC DNA]</scope>
    <source>
        <strain evidence="6 7">Gela4</strain>
    </source>
</reference>
<keyword evidence="4" id="KW-0460">Magnesium</keyword>
<dbReference type="AlphaFoldDB" id="A0A0A8K9N4"/>
<evidence type="ECO:0000256" key="4">
    <source>
        <dbReference type="ARBA" id="ARBA00022842"/>
    </source>
</evidence>
<dbReference type="InterPro" id="IPR036412">
    <property type="entry name" value="HAD-like_sf"/>
</dbReference>
<dbReference type="GO" id="GO:0016791">
    <property type="term" value="F:phosphatase activity"/>
    <property type="evidence" value="ECO:0007669"/>
    <property type="project" value="InterPro"/>
</dbReference>
<keyword evidence="3" id="KW-0479">Metal-binding</keyword>
<dbReference type="Pfam" id="PF13242">
    <property type="entry name" value="Hydrolase_like"/>
    <property type="match status" value="1"/>
</dbReference>
<evidence type="ECO:0000256" key="3">
    <source>
        <dbReference type="ARBA" id="ARBA00022723"/>
    </source>
</evidence>
<dbReference type="HOGENOM" id="CLU_043473_4_0_5"/>
<gene>
    <name evidence="6" type="ORF">GL4_3386</name>
</gene>
<dbReference type="SUPFAM" id="SSF56784">
    <property type="entry name" value="HAD-like"/>
    <property type="match status" value="1"/>
</dbReference>
<dbReference type="GO" id="GO:0005737">
    <property type="term" value="C:cytoplasm"/>
    <property type="evidence" value="ECO:0007669"/>
    <property type="project" value="TreeGrafter"/>
</dbReference>
<proteinExistence type="inferred from homology"/>
<dbReference type="InterPro" id="IPR023214">
    <property type="entry name" value="HAD_sf"/>
</dbReference>
<dbReference type="InterPro" id="IPR006357">
    <property type="entry name" value="HAD-SF_hydro_IIA"/>
</dbReference>
<keyword evidence="6" id="KW-0378">Hydrolase</keyword>
<dbReference type="PANTHER" id="PTHR19288:SF46">
    <property type="entry name" value="HALOACID DEHALOGENASE-LIKE HYDROLASE DOMAIN-CONTAINING PROTEIN 2"/>
    <property type="match status" value="1"/>
</dbReference>
<dbReference type="EMBL" id="AP014648">
    <property type="protein sequence ID" value="BAQ18809.1"/>
    <property type="molecule type" value="Genomic_DNA"/>
</dbReference>
<dbReference type="NCBIfam" id="TIGR01460">
    <property type="entry name" value="HAD-SF-IIA"/>
    <property type="match status" value="1"/>
</dbReference>
<dbReference type="Pfam" id="PF13344">
    <property type="entry name" value="Hydrolase_6"/>
    <property type="match status" value="1"/>
</dbReference>
<comment type="cofactor">
    <cofactor evidence="1">
        <name>Mg(2+)</name>
        <dbReference type="ChEBI" id="CHEBI:18420"/>
    </cofactor>
</comment>
<evidence type="ECO:0000256" key="5">
    <source>
        <dbReference type="ARBA" id="ARBA00039666"/>
    </source>
</evidence>
<comment type="similarity">
    <text evidence="2">Belongs to the HAD-like hydrolase superfamily.</text>
</comment>
<name>A0A0A8K9N4_9HYPH</name>
<keyword evidence="7" id="KW-1185">Reference proteome</keyword>
<evidence type="ECO:0000313" key="7">
    <source>
        <dbReference type="Proteomes" id="UP000031643"/>
    </source>
</evidence>
<dbReference type="KEGG" id="mcg:GL4_3386"/>
<organism evidence="6 7">
    <name type="scientific">Methyloceanibacter caenitepidi</name>
    <dbReference type="NCBI Taxonomy" id="1384459"/>
    <lineage>
        <taxon>Bacteria</taxon>
        <taxon>Pseudomonadati</taxon>
        <taxon>Pseudomonadota</taxon>
        <taxon>Alphaproteobacteria</taxon>
        <taxon>Hyphomicrobiales</taxon>
        <taxon>Hyphomicrobiaceae</taxon>
        <taxon>Methyloceanibacter</taxon>
    </lineage>
</organism>
<dbReference type="InterPro" id="IPR006439">
    <property type="entry name" value="HAD-SF_hydro_IA"/>
</dbReference>
<dbReference type="GO" id="GO:0046872">
    <property type="term" value="F:metal ion binding"/>
    <property type="evidence" value="ECO:0007669"/>
    <property type="project" value="UniProtKB-KW"/>
</dbReference>
<protein>
    <recommendedName>
        <fullName evidence="5">Haloacid dehalogenase-like hydrolase domain-containing protein 2</fullName>
    </recommendedName>
</protein>
<dbReference type="Proteomes" id="UP000031643">
    <property type="component" value="Chromosome"/>
</dbReference>
<dbReference type="NCBIfam" id="TIGR01549">
    <property type="entry name" value="HAD-SF-IA-v1"/>
    <property type="match status" value="1"/>
</dbReference>
<sequence length="259" mass="27604">MDMIRGVLLDLAGVVYEGDHVLPGAVEAVHRLHEAGLPIRFVTNTTTKTKKELVSRLTGMGLEISGDELFTPGQAARAWLAEHDAAPFLLVHPNLEEEFADVPNAPARAVVVGDAGRAFSFENMNRAFRELVDGAAFLALAKNRTFMDEDGELSLDAGAFVTALEYSSGKDAIVLGKPSPDFFEAALASMGCAPKDAVMVGDDAESDVAGALKSGLAQAILVRTGKYRDGDERRFEPPPTAVAEDLPAAADWILDHRTG</sequence>
<evidence type="ECO:0000256" key="2">
    <source>
        <dbReference type="ARBA" id="ARBA00007958"/>
    </source>
</evidence>
<dbReference type="NCBIfam" id="TIGR01458">
    <property type="entry name" value="HAD-SF-IIA-hyp3"/>
    <property type="match status" value="1"/>
</dbReference>